<dbReference type="GO" id="GO:0008380">
    <property type="term" value="P:RNA splicing"/>
    <property type="evidence" value="ECO:0007669"/>
    <property type="project" value="UniProtKB-KW"/>
</dbReference>
<evidence type="ECO:0000256" key="4">
    <source>
        <dbReference type="ARBA" id="ARBA00023187"/>
    </source>
</evidence>
<dbReference type="EMBL" id="LT598492">
    <property type="protein sequence ID" value="SCW01332.1"/>
    <property type="molecule type" value="Genomic_DNA"/>
</dbReference>
<organism evidence="6 7">
    <name type="scientific">Lachancea fermentati</name>
    <name type="common">Zygosaccharomyces fermentati</name>
    <dbReference type="NCBI Taxonomy" id="4955"/>
    <lineage>
        <taxon>Eukaryota</taxon>
        <taxon>Fungi</taxon>
        <taxon>Dikarya</taxon>
        <taxon>Ascomycota</taxon>
        <taxon>Saccharomycotina</taxon>
        <taxon>Saccharomycetes</taxon>
        <taxon>Saccharomycetales</taxon>
        <taxon>Saccharomycetaceae</taxon>
        <taxon>Lachancea</taxon>
    </lineage>
</organism>
<dbReference type="InterPro" id="IPR008409">
    <property type="entry name" value="SPF27"/>
</dbReference>
<evidence type="ECO:0000256" key="3">
    <source>
        <dbReference type="ARBA" id="ARBA00022728"/>
    </source>
</evidence>
<dbReference type="STRING" id="4955.A0A1G4MBT5"/>
<evidence type="ECO:0000256" key="5">
    <source>
        <dbReference type="ARBA" id="ARBA00023242"/>
    </source>
</evidence>
<dbReference type="AlphaFoldDB" id="A0A1G4MBT5"/>
<proteinExistence type="predicted"/>
<evidence type="ECO:0000313" key="6">
    <source>
        <dbReference type="EMBL" id="SCW01332.1"/>
    </source>
</evidence>
<keyword evidence="7" id="KW-1185">Reference proteome</keyword>
<keyword evidence="3" id="KW-0747">Spliceosome</keyword>
<keyword evidence="2" id="KW-0507">mRNA processing</keyword>
<protein>
    <submittedName>
        <fullName evidence="6">LAFE_0D10242g1_1</fullName>
    </submittedName>
</protein>
<keyword evidence="4" id="KW-0508">mRNA splicing</keyword>
<reference evidence="6 7" key="1">
    <citation type="submission" date="2016-03" db="EMBL/GenBank/DDBJ databases">
        <authorList>
            <person name="Devillers H."/>
        </authorList>
    </citation>
    <scope>NUCLEOTIDE SEQUENCE [LARGE SCALE GENOMIC DNA]</scope>
    <source>
        <strain evidence="6">CBS 6772</strain>
    </source>
</reference>
<evidence type="ECO:0000256" key="2">
    <source>
        <dbReference type="ARBA" id="ARBA00022664"/>
    </source>
</evidence>
<evidence type="ECO:0000313" key="7">
    <source>
        <dbReference type="Proteomes" id="UP000190831"/>
    </source>
</evidence>
<dbReference type="OMA" id="YLRHQEL"/>
<keyword evidence="5" id="KW-0539">Nucleus</keyword>
<name>A0A1G4MBT5_LACFM</name>
<dbReference type="Pfam" id="PF05700">
    <property type="entry name" value="BCAS2"/>
    <property type="match status" value="1"/>
</dbReference>
<evidence type="ECO:0000256" key="1">
    <source>
        <dbReference type="ARBA" id="ARBA00004123"/>
    </source>
</evidence>
<gene>
    <name evidence="6" type="ORF">LAFE_0D10242G</name>
</gene>
<dbReference type="OrthoDB" id="4059443at2759"/>
<sequence>MSNDAYGMVIDSLPFIDGVDDHYKAQIEREIERELLTFTLDRLHKDIDSLIGDTQPLRFDQSLYELYCEKAAKYSNISITTEQPPSLKRSLEDVVEQRKRVCPGIDIARYDEHLAESVEHLSTIAGYLRHQELVLERLLPKTVEKQWMINNDYMQHAQEALKNVVVAEKAKLKDLDQYRKSLQQQEQLSFAYLEQQWEDALVRNLETDI</sequence>
<comment type="subcellular location">
    <subcellularLocation>
        <location evidence="1">Nucleus</location>
    </subcellularLocation>
</comment>
<dbReference type="Proteomes" id="UP000190831">
    <property type="component" value="Chromosome D"/>
</dbReference>
<dbReference type="GO" id="GO:0006397">
    <property type="term" value="P:mRNA processing"/>
    <property type="evidence" value="ECO:0007669"/>
    <property type="project" value="UniProtKB-KW"/>
</dbReference>
<dbReference type="GO" id="GO:0005681">
    <property type="term" value="C:spliceosomal complex"/>
    <property type="evidence" value="ECO:0007669"/>
    <property type="project" value="UniProtKB-KW"/>
</dbReference>
<accession>A0A1G4MBT5</accession>